<dbReference type="eggNOG" id="COG1629">
    <property type="taxonomic scope" value="Bacteria"/>
</dbReference>
<dbReference type="Pfam" id="PF00593">
    <property type="entry name" value="TonB_dep_Rec_b-barrel"/>
    <property type="match status" value="1"/>
</dbReference>
<keyword evidence="8" id="KW-0675">Receptor</keyword>
<gene>
    <name evidence="8" type="ORF">C427_1525</name>
</gene>
<comment type="subcellular location">
    <subcellularLocation>
        <location evidence="1 4">Cell outer membrane</location>
    </subcellularLocation>
</comment>
<organism evidence="8 9">
    <name type="scientific">Paraglaciecola psychrophila 170</name>
    <dbReference type="NCBI Taxonomy" id="1129794"/>
    <lineage>
        <taxon>Bacteria</taxon>
        <taxon>Pseudomonadati</taxon>
        <taxon>Pseudomonadota</taxon>
        <taxon>Gammaproteobacteria</taxon>
        <taxon>Alteromonadales</taxon>
        <taxon>Alteromonadaceae</taxon>
        <taxon>Paraglaciecola</taxon>
    </lineage>
</organism>
<dbReference type="Gene3D" id="2.170.130.10">
    <property type="entry name" value="TonB-dependent receptor, plug domain"/>
    <property type="match status" value="1"/>
</dbReference>
<evidence type="ECO:0000259" key="7">
    <source>
        <dbReference type="Pfam" id="PF07715"/>
    </source>
</evidence>
<dbReference type="InterPro" id="IPR037066">
    <property type="entry name" value="Plug_dom_sf"/>
</dbReference>
<keyword evidence="4" id="KW-0798">TonB box</keyword>
<evidence type="ECO:0000256" key="2">
    <source>
        <dbReference type="ARBA" id="ARBA00023136"/>
    </source>
</evidence>
<evidence type="ECO:0000313" key="8">
    <source>
        <dbReference type="EMBL" id="AGH43634.1"/>
    </source>
</evidence>
<evidence type="ECO:0000256" key="4">
    <source>
        <dbReference type="RuleBase" id="RU003357"/>
    </source>
</evidence>
<protein>
    <submittedName>
        <fullName evidence="8">TonB-dependent receptor</fullName>
    </submittedName>
</protein>
<keyword evidence="2 4" id="KW-0472">Membrane</keyword>
<evidence type="ECO:0000259" key="6">
    <source>
        <dbReference type="Pfam" id="PF00593"/>
    </source>
</evidence>
<evidence type="ECO:0000256" key="1">
    <source>
        <dbReference type="ARBA" id="ARBA00004442"/>
    </source>
</evidence>
<evidence type="ECO:0000256" key="5">
    <source>
        <dbReference type="SAM" id="SignalP"/>
    </source>
</evidence>
<dbReference type="Pfam" id="PF07715">
    <property type="entry name" value="Plug"/>
    <property type="match status" value="1"/>
</dbReference>
<dbReference type="SUPFAM" id="SSF56935">
    <property type="entry name" value="Porins"/>
    <property type="match status" value="1"/>
</dbReference>
<dbReference type="HOGENOM" id="CLU_006935_0_0_6"/>
<dbReference type="PANTHER" id="PTHR40980">
    <property type="entry name" value="PLUG DOMAIN-CONTAINING PROTEIN"/>
    <property type="match status" value="1"/>
</dbReference>
<accession>K6Z3V3</accession>
<dbReference type="AlphaFoldDB" id="K6Z3V3"/>
<keyword evidence="3" id="KW-0998">Cell outer membrane</keyword>
<dbReference type="OrthoDB" id="9768470at2"/>
<feature type="chain" id="PRO_5003897880" evidence="5">
    <location>
        <begin position="30"/>
        <end position="887"/>
    </location>
</feature>
<dbReference type="Gene3D" id="2.40.170.20">
    <property type="entry name" value="TonB-dependent receptor, beta-barrel domain"/>
    <property type="match status" value="1"/>
</dbReference>
<sequence length="887" mass="98952">MNKPENRFRVTPVTLAVLASLTLSQIALGQEGQENPNEGDVLDEVVTTGTRLKGTATAVIEERKNQAFVADILGAEQISRTGDSDAASALRRVTGLTLVDGKFIYVRGLGERYSSTQLNGAAVPSPDPTRNVIPLDLFPSDIIESLSVQKAFSPSMPASFGGGNVNIRLKTIPENFLFNMSGNVGYNTENSGDAFSYNGGSQDWLGQDDGTRAVPNSIQTRWDNKQFLDNLDEDVALSLLKDVNRDYDPLLKSVGPDAGFGFSLGNSVDLNENWRIGFLWTTSYDNETTVSEEYELEQADRVGDSINIVRFFDDISVTETTVKWSNMLNLGVDFNRNHRIDYSLILLSDTSDEISESFGNTENLNLSEGLRIRDIDVEYEERKMYTNQIRGMHTFPSLNFAGLDWKYSLGRSLRDAPGNVEARFVLADANEDGFFDTQNESSLNNSTTAARYTFQNLHDRLENYGYNFTYPVSLKNWEIEIKVGGDFLTKTRSSESRTFDINTRAFSDSTDLVGSSFFSILSDEVLADTSHFNTTAIVRDTTIAGDDYVAAQKVDAYYLEADLFYKGKWRVSGGARFEDFRQVVAPFDPRTNQIDLPDDADRGQLAFQEDDFYPALAFTYIKDDSMQFRASVGQTVVRPDLREVSSSTFIDPLTGFPTSGTPGIDTTSILNYDLRWEWYREAGNNISIGLFYKDMDAPIESVQSPAQDGPPLIKIANAETGELYGLEFEFLQGLESFGDGVWDNIFLSGNLTISDSEITLDRQNIVDQTGLSAAVTNLTRRLTGHSQYVANMQAGYDSANGEHSLSVVYNVFGERILIPGIDGFDDSYEQPFHSLDTVYKYYPNFNTTLTFKVQNLLGENKKLEFEDVLLRSQTRGTKVSLSLKYDF</sequence>
<dbReference type="PANTHER" id="PTHR40980:SF5">
    <property type="entry name" value="TONB-DEPENDENT RECEPTOR"/>
    <property type="match status" value="1"/>
</dbReference>
<dbReference type="InterPro" id="IPR012910">
    <property type="entry name" value="Plug_dom"/>
</dbReference>
<dbReference type="EMBL" id="CP003837">
    <property type="protein sequence ID" value="AGH43634.1"/>
    <property type="molecule type" value="Genomic_DNA"/>
</dbReference>
<dbReference type="InterPro" id="IPR000531">
    <property type="entry name" value="Beta-barrel_TonB"/>
</dbReference>
<dbReference type="eggNOG" id="COG4771">
    <property type="taxonomic scope" value="Bacteria"/>
</dbReference>
<dbReference type="GO" id="GO:0009279">
    <property type="term" value="C:cell outer membrane"/>
    <property type="evidence" value="ECO:0007669"/>
    <property type="project" value="UniProtKB-SubCell"/>
</dbReference>
<proteinExistence type="inferred from homology"/>
<feature type="domain" description="TonB-dependent receptor plug" evidence="7">
    <location>
        <begin position="67"/>
        <end position="156"/>
    </location>
</feature>
<dbReference type="STRING" id="1129794.C427_1525"/>
<dbReference type="KEGG" id="gps:C427_1525"/>
<feature type="domain" description="TonB-dependent receptor-like beta-barrel" evidence="6">
    <location>
        <begin position="430"/>
        <end position="856"/>
    </location>
</feature>
<evidence type="ECO:0000313" key="9">
    <source>
        <dbReference type="Proteomes" id="UP000011864"/>
    </source>
</evidence>
<evidence type="ECO:0000256" key="3">
    <source>
        <dbReference type="ARBA" id="ARBA00023237"/>
    </source>
</evidence>
<dbReference type="RefSeq" id="WP_007642134.1">
    <property type="nucleotide sequence ID" value="NC_020514.1"/>
</dbReference>
<dbReference type="PATRIC" id="fig|1129794.4.peg.1512"/>
<dbReference type="InterPro" id="IPR036942">
    <property type="entry name" value="Beta-barrel_TonB_sf"/>
</dbReference>
<name>K6Z3V3_9ALTE</name>
<dbReference type="Proteomes" id="UP000011864">
    <property type="component" value="Chromosome"/>
</dbReference>
<feature type="signal peptide" evidence="5">
    <location>
        <begin position="1"/>
        <end position="29"/>
    </location>
</feature>
<comment type="similarity">
    <text evidence="4">Belongs to the TonB-dependent receptor family.</text>
</comment>
<keyword evidence="5" id="KW-0732">Signal</keyword>
<keyword evidence="9" id="KW-1185">Reference proteome</keyword>
<reference evidence="8 9" key="1">
    <citation type="journal article" date="2013" name="Genome Announc.">
        <title>Complete Genome Sequence of Glaciecola psychrophila Strain 170T.</title>
        <authorList>
            <person name="Yin J."/>
            <person name="Chen J."/>
            <person name="Liu G."/>
            <person name="Yu Y."/>
            <person name="Song L."/>
            <person name="Wang X."/>
            <person name="Qu X."/>
        </authorList>
    </citation>
    <scope>NUCLEOTIDE SEQUENCE [LARGE SCALE GENOMIC DNA]</scope>
    <source>
        <strain evidence="8 9">170</strain>
    </source>
</reference>